<comment type="caution">
    <text evidence="2">The sequence shown here is derived from an EMBL/GenBank/DDBJ whole genome shotgun (WGS) entry which is preliminary data.</text>
</comment>
<dbReference type="AlphaFoldDB" id="A0A644WW48"/>
<proteinExistence type="predicted"/>
<evidence type="ECO:0000256" key="1">
    <source>
        <dbReference type="SAM" id="MobiDB-lite"/>
    </source>
</evidence>
<name>A0A644WW48_9ZZZZ</name>
<evidence type="ECO:0000313" key="2">
    <source>
        <dbReference type="EMBL" id="MPM07831.1"/>
    </source>
</evidence>
<feature type="region of interest" description="Disordered" evidence="1">
    <location>
        <begin position="93"/>
        <end position="145"/>
    </location>
</feature>
<gene>
    <name evidence="2" type="ORF">SDC9_54140</name>
</gene>
<feature type="region of interest" description="Disordered" evidence="1">
    <location>
        <begin position="44"/>
        <end position="73"/>
    </location>
</feature>
<feature type="compositionally biased region" description="Low complexity" evidence="1">
    <location>
        <begin position="132"/>
        <end position="145"/>
    </location>
</feature>
<feature type="compositionally biased region" description="Polar residues" evidence="1">
    <location>
        <begin position="105"/>
        <end position="129"/>
    </location>
</feature>
<protein>
    <submittedName>
        <fullName evidence="2">Uncharacterized protein</fullName>
    </submittedName>
</protein>
<organism evidence="2">
    <name type="scientific">bioreactor metagenome</name>
    <dbReference type="NCBI Taxonomy" id="1076179"/>
    <lineage>
        <taxon>unclassified sequences</taxon>
        <taxon>metagenomes</taxon>
        <taxon>ecological metagenomes</taxon>
    </lineage>
</organism>
<accession>A0A644WW48</accession>
<reference evidence="2" key="1">
    <citation type="submission" date="2019-08" db="EMBL/GenBank/DDBJ databases">
        <authorList>
            <person name="Kucharzyk K."/>
            <person name="Murdoch R.W."/>
            <person name="Higgins S."/>
            <person name="Loffler F."/>
        </authorList>
    </citation>
    <scope>NUCLEOTIDE SEQUENCE</scope>
</reference>
<sequence length="145" mass="15070">MGLTAVEILVVDECGHVAALMHDAQDDCRAIRRIEPLVEDHVSLAIDGPHPRDKETPVPTPVGIPGDPLEGGDQLAVIDEPLVPPPGLDCVGTDLFKVGPGPTGKPNSHAGQRSNASGSKAWASNSAKSPFSAREAASSRSALRE</sequence>
<dbReference type="EMBL" id="VSSQ01001380">
    <property type="protein sequence ID" value="MPM07831.1"/>
    <property type="molecule type" value="Genomic_DNA"/>
</dbReference>